<reference evidence="8 9" key="1">
    <citation type="submission" date="2014-01" db="EMBL/GenBank/DDBJ databases">
        <title>Actinotalea ferrariae CF5-4.</title>
        <authorList>
            <person name="Chen F."/>
            <person name="Li Y."/>
            <person name="Wang G."/>
        </authorList>
    </citation>
    <scope>NUCLEOTIDE SEQUENCE [LARGE SCALE GENOMIC DNA]</scope>
    <source>
        <strain evidence="8 9">CF5-4</strain>
    </source>
</reference>
<dbReference type="Pfam" id="PF00300">
    <property type="entry name" value="His_Phos_1"/>
    <property type="match status" value="2"/>
</dbReference>
<keyword evidence="3" id="KW-0413">Isomerase</keyword>
<feature type="active site" description="Proton donor/acceptor" evidence="4">
    <location>
        <position position="87"/>
    </location>
</feature>
<feature type="binding site" evidence="5">
    <location>
        <begin position="87"/>
        <end position="90"/>
    </location>
    <ligand>
        <name>substrate</name>
    </ligand>
</feature>
<accession>A0A021VUA8</accession>
<dbReference type="PANTHER" id="PTHR11931">
    <property type="entry name" value="PHOSPHOGLYCERATE MUTASE"/>
    <property type="match status" value="1"/>
</dbReference>
<evidence type="ECO:0000256" key="2">
    <source>
        <dbReference type="ARBA" id="ARBA00023152"/>
    </source>
</evidence>
<evidence type="ECO:0000256" key="6">
    <source>
        <dbReference type="PIRSR" id="PIRSR613078-3"/>
    </source>
</evidence>
<feature type="binding site" evidence="5">
    <location>
        <begin position="22"/>
        <end position="23"/>
    </location>
    <ligand>
        <name>substrate</name>
    </ligand>
</feature>
<feature type="binding site" evidence="5">
    <location>
        <begin position="9"/>
        <end position="16"/>
    </location>
    <ligand>
        <name>substrate</name>
    </ligand>
</feature>
<feature type="site" description="Transition state stabilizer" evidence="6">
    <location>
        <position position="180"/>
    </location>
</feature>
<dbReference type="Gene3D" id="3.40.50.1240">
    <property type="entry name" value="Phosphoglycerate mutase-like"/>
    <property type="match status" value="1"/>
</dbReference>
<comment type="catalytic activity">
    <reaction evidence="7">
        <text>(2R)-2-phosphoglycerate = (2R)-3-phosphoglycerate</text>
        <dbReference type="Rhea" id="RHEA:15901"/>
        <dbReference type="ChEBI" id="CHEBI:58272"/>
        <dbReference type="ChEBI" id="CHEBI:58289"/>
        <dbReference type="EC" id="5.4.2.11"/>
    </reaction>
</comment>
<evidence type="ECO:0000256" key="7">
    <source>
        <dbReference type="RuleBase" id="RU004512"/>
    </source>
</evidence>
<dbReference type="CDD" id="cd07067">
    <property type="entry name" value="HP_PGM_like"/>
    <property type="match status" value="1"/>
</dbReference>
<dbReference type="RefSeq" id="WP_034227460.1">
    <property type="nucleotide sequence ID" value="NZ_AXCW01000194.1"/>
</dbReference>
<sequence length="245" mass="25994">MTGRLVLLRHGESVANAAQEFTGRIDVDLTTRGVAQARDAARLLDAAGLVPDVVLTSPMVRALRTAQVVQTEVGGQVPLRERWRLVERDYGFLTGLAKAAARERLGPERFVSLRRTRHGLPGPLDDDAAARLDLYEALGSGLAPAGRGESLQDVVDRVAPCWAEARGLVADGAVVLVVAHGNSLRALCLLVDGLSDEEVLHLNLPQAQPLVYALEDGVPRPRGGRYLDPGTAHAVAAQIASEGGT</sequence>
<evidence type="ECO:0000256" key="4">
    <source>
        <dbReference type="PIRSR" id="PIRSR613078-1"/>
    </source>
</evidence>
<dbReference type="EMBL" id="AXCW01000194">
    <property type="protein sequence ID" value="EYR62657.1"/>
    <property type="molecule type" value="Genomic_DNA"/>
</dbReference>
<dbReference type="InterPro" id="IPR029033">
    <property type="entry name" value="His_PPase_superfam"/>
</dbReference>
<dbReference type="AlphaFoldDB" id="A0A021VUA8"/>
<dbReference type="GO" id="GO:0004619">
    <property type="term" value="F:phosphoglycerate mutase activity"/>
    <property type="evidence" value="ECO:0007669"/>
    <property type="project" value="UniProtKB-EC"/>
</dbReference>
<dbReference type="SMART" id="SM00855">
    <property type="entry name" value="PGAM"/>
    <property type="match status" value="1"/>
</dbReference>
<dbReference type="SUPFAM" id="SSF53254">
    <property type="entry name" value="Phosphoglycerate mutase-like"/>
    <property type="match status" value="1"/>
</dbReference>
<evidence type="ECO:0000256" key="3">
    <source>
        <dbReference type="ARBA" id="ARBA00023235"/>
    </source>
</evidence>
<evidence type="ECO:0000313" key="8">
    <source>
        <dbReference type="EMBL" id="EYR62657.1"/>
    </source>
</evidence>
<dbReference type="PIRSF" id="PIRSF000709">
    <property type="entry name" value="6PFK_2-Ptase"/>
    <property type="match status" value="1"/>
</dbReference>
<dbReference type="UniPathway" id="UPA00109">
    <property type="reaction ID" value="UER00186"/>
</dbReference>
<protein>
    <recommendedName>
        <fullName evidence="7">2,3-bisphosphoglycerate-dependent phosphoglycerate mutase</fullName>
        <ecNumber evidence="7">5.4.2.11</ecNumber>
    </recommendedName>
</protein>
<dbReference type="EC" id="5.4.2.11" evidence="7"/>
<dbReference type="Proteomes" id="UP000019753">
    <property type="component" value="Unassembled WGS sequence"/>
</dbReference>
<comment type="similarity">
    <text evidence="1">Belongs to the phosphoglycerate mutase family. BPG-dependent PGAM subfamily.</text>
</comment>
<dbReference type="InterPro" id="IPR013078">
    <property type="entry name" value="His_Pase_superF_clade-1"/>
</dbReference>
<comment type="caution">
    <text evidence="8">The sequence shown here is derived from an EMBL/GenBank/DDBJ whole genome shotgun (WGS) entry which is preliminary data.</text>
</comment>
<dbReference type="OrthoDB" id="9781415at2"/>
<evidence type="ECO:0000256" key="1">
    <source>
        <dbReference type="ARBA" id="ARBA00006717"/>
    </source>
</evidence>
<dbReference type="GO" id="GO:0006096">
    <property type="term" value="P:glycolytic process"/>
    <property type="evidence" value="ECO:0007669"/>
    <property type="project" value="UniProtKB-UniPathway"/>
</dbReference>
<evidence type="ECO:0000256" key="5">
    <source>
        <dbReference type="PIRSR" id="PIRSR613078-2"/>
    </source>
</evidence>
<name>A0A021VUA8_9CELL</name>
<dbReference type="PROSITE" id="PS00175">
    <property type="entry name" value="PG_MUTASE"/>
    <property type="match status" value="1"/>
</dbReference>
<gene>
    <name evidence="8" type="ORF">N866_06410</name>
</gene>
<feature type="active site" description="Tele-phosphohistidine intermediate" evidence="4">
    <location>
        <position position="10"/>
    </location>
</feature>
<organism evidence="8 9">
    <name type="scientific">Actinotalea ferrariae CF5-4</name>
    <dbReference type="NCBI Taxonomy" id="948458"/>
    <lineage>
        <taxon>Bacteria</taxon>
        <taxon>Bacillati</taxon>
        <taxon>Actinomycetota</taxon>
        <taxon>Actinomycetes</taxon>
        <taxon>Micrococcales</taxon>
        <taxon>Cellulomonadaceae</taxon>
        <taxon>Actinotalea</taxon>
    </lineage>
</organism>
<evidence type="ECO:0000313" key="9">
    <source>
        <dbReference type="Proteomes" id="UP000019753"/>
    </source>
</evidence>
<keyword evidence="2" id="KW-0324">Glycolysis</keyword>
<dbReference type="InterPro" id="IPR001345">
    <property type="entry name" value="PG/BPGM_mutase_AS"/>
</dbReference>
<dbReference type="InterPro" id="IPR005952">
    <property type="entry name" value="Phosphogly_mut1"/>
</dbReference>
<feature type="binding site" evidence="5">
    <location>
        <begin position="114"/>
        <end position="115"/>
    </location>
    <ligand>
        <name>substrate</name>
    </ligand>
</feature>
<dbReference type="NCBIfam" id="TIGR01258">
    <property type="entry name" value="pgm_1"/>
    <property type="match status" value="1"/>
</dbReference>
<keyword evidence="9" id="KW-1185">Reference proteome</keyword>
<feature type="binding site" evidence="5">
    <location>
        <begin position="181"/>
        <end position="182"/>
    </location>
    <ligand>
        <name>substrate</name>
    </ligand>
</feature>
<proteinExistence type="inferred from homology"/>
<comment type="pathway">
    <text evidence="7">Carbohydrate degradation; glycolysis; pyruvate from D-glyceraldehyde 3-phosphate: step 3/5.</text>
</comment>
<feature type="binding site" evidence="5">
    <location>
        <position position="61"/>
    </location>
    <ligand>
        <name>substrate</name>
    </ligand>
</feature>
<comment type="function">
    <text evidence="7">Catalyzes the interconversion of 2-phosphoglycerate and 3-phosphoglycerate.</text>
</comment>
<feature type="binding site" evidence="5">
    <location>
        <position position="98"/>
    </location>
    <ligand>
        <name>substrate</name>
    </ligand>
</feature>